<comment type="similarity">
    <text evidence="1">Belongs to the protein-tyrosine phosphatase family.</text>
</comment>
<dbReference type="SUPFAM" id="SSF52799">
    <property type="entry name" value="(Phosphotyrosine protein) phosphatases II"/>
    <property type="match status" value="1"/>
</dbReference>
<protein>
    <recommendedName>
        <fullName evidence="3">Tyrosine specific protein phosphatases domain-containing protein</fullName>
    </recommendedName>
</protein>
<gene>
    <name evidence="4" type="ORF">D2V07_11915</name>
</gene>
<dbReference type="EMBL" id="QXFL01000005">
    <property type="protein sequence ID" value="RIV85200.1"/>
    <property type="molecule type" value="Genomic_DNA"/>
</dbReference>
<dbReference type="Gene3D" id="3.90.190.10">
    <property type="entry name" value="Protein tyrosine phosphatase superfamily"/>
    <property type="match status" value="1"/>
</dbReference>
<feature type="region of interest" description="Disordered" evidence="2">
    <location>
        <begin position="1"/>
        <end position="98"/>
    </location>
</feature>
<sequence>MFPPQLSPHFRGATRRCRERRQPVGAAGSNDELPDRPPVRGRFPANANIRAASPAHRCTHGPAGAVRQDSAAPWQHAGGGYAGRLDPADQSAPCQPDDHRDAQFRLRSAQLGHRYGPQGCHPHLRFLPDAGHVRRSCQNTRAGLMLTDEDRARILPLEGAGNFRDFGGYPAGEGLRVKRGLLFRSNRLSRLTAGDIATLEATGITTIFDLRASREREADPTAWQSLKLSVHTWPPGHKRRLVDMAQEYPPDAEGARALMQDFYAQMPRVMSHAFADIIRRIAAGAAPCVIHCSAGKDRTGVAVALVLTTLGVPREIVLDDYAMTDRIAASEDDVARSLFVGRDGGERAHDAMRARFSPEAIAMMRSARPGQLDAALAAIDRNYGSFDAFLASIGVDRDVAAMLRARLLEPV</sequence>
<dbReference type="Proteomes" id="UP000286576">
    <property type="component" value="Unassembled WGS sequence"/>
</dbReference>
<name>A0A418NR35_9SPHN</name>
<evidence type="ECO:0000313" key="5">
    <source>
        <dbReference type="Proteomes" id="UP000286576"/>
    </source>
</evidence>
<dbReference type="PANTHER" id="PTHR31126">
    <property type="entry name" value="TYROSINE-PROTEIN PHOSPHATASE"/>
    <property type="match status" value="1"/>
</dbReference>
<evidence type="ECO:0000313" key="4">
    <source>
        <dbReference type="EMBL" id="RIV85200.1"/>
    </source>
</evidence>
<dbReference type="PROSITE" id="PS00383">
    <property type="entry name" value="TYR_PHOSPHATASE_1"/>
    <property type="match status" value="1"/>
</dbReference>
<accession>A0A418NR35</accession>
<dbReference type="PROSITE" id="PS50056">
    <property type="entry name" value="TYR_PHOSPHATASE_2"/>
    <property type="match status" value="1"/>
</dbReference>
<reference evidence="4 5" key="1">
    <citation type="submission" date="2018-08" db="EMBL/GenBank/DDBJ databases">
        <title>Erythrobacter zhengii sp.nov., a bacterium isolated from deep-sea sediment.</title>
        <authorList>
            <person name="Fang C."/>
            <person name="Wu Y.-H."/>
            <person name="Sun C."/>
            <person name="Wang H."/>
            <person name="Cheng H."/>
            <person name="Meng F.-X."/>
            <person name="Wang C.-S."/>
            <person name="Xu X.-W."/>
        </authorList>
    </citation>
    <scope>NUCLEOTIDE SEQUENCE [LARGE SCALE GENOMIC DNA]</scope>
    <source>
        <strain evidence="4 5">V18</strain>
    </source>
</reference>
<organism evidence="4 5">
    <name type="scientific">Aurantiacibacter zhengii</name>
    <dbReference type="NCBI Taxonomy" id="2307003"/>
    <lineage>
        <taxon>Bacteria</taxon>
        <taxon>Pseudomonadati</taxon>
        <taxon>Pseudomonadota</taxon>
        <taxon>Alphaproteobacteria</taxon>
        <taxon>Sphingomonadales</taxon>
        <taxon>Erythrobacteraceae</taxon>
        <taxon>Aurantiacibacter</taxon>
    </lineage>
</organism>
<dbReference type="Pfam" id="PF13350">
    <property type="entry name" value="Y_phosphatase3"/>
    <property type="match status" value="1"/>
</dbReference>
<dbReference type="InterPro" id="IPR026893">
    <property type="entry name" value="Tyr/Ser_Pase_IphP-type"/>
</dbReference>
<evidence type="ECO:0000259" key="3">
    <source>
        <dbReference type="PROSITE" id="PS50056"/>
    </source>
</evidence>
<proteinExistence type="inferred from homology"/>
<dbReference type="InterPro" id="IPR029021">
    <property type="entry name" value="Prot-tyrosine_phosphatase-like"/>
</dbReference>
<keyword evidence="5" id="KW-1185">Reference proteome</keyword>
<comment type="caution">
    <text evidence="4">The sequence shown here is derived from an EMBL/GenBank/DDBJ whole genome shotgun (WGS) entry which is preliminary data.</text>
</comment>
<feature type="domain" description="Tyrosine specific protein phosphatases" evidence="3">
    <location>
        <begin position="272"/>
        <end position="312"/>
    </location>
</feature>
<evidence type="ECO:0000256" key="2">
    <source>
        <dbReference type="SAM" id="MobiDB-lite"/>
    </source>
</evidence>
<dbReference type="InterPro" id="IPR000387">
    <property type="entry name" value="Tyr_Pase_dom"/>
</dbReference>
<dbReference type="GO" id="GO:0004721">
    <property type="term" value="F:phosphoprotein phosphatase activity"/>
    <property type="evidence" value="ECO:0007669"/>
    <property type="project" value="InterPro"/>
</dbReference>
<evidence type="ECO:0000256" key="1">
    <source>
        <dbReference type="ARBA" id="ARBA00009580"/>
    </source>
</evidence>
<dbReference type="AlphaFoldDB" id="A0A418NR35"/>
<dbReference type="PANTHER" id="PTHR31126:SF1">
    <property type="entry name" value="TYROSINE SPECIFIC PROTEIN PHOSPHATASES DOMAIN-CONTAINING PROTEIN"/>
    <property type="match status" value="1"/>
</dbReference>
<dbReference type="InterPro" id="IPR016130">
    <property type="entry name" value="Tyr_Pase_AS"/>
</dbReference>